<keyword evidence="1" id="KW-0175">Coiled coil</keyword>
<feature type="region of interest" description="Disordered" evidence="2">
    <location>
        <begin position="1"/>
        <end position="63"/>
    </location>
</feature>
<keyword evidence="4" id="KW-1185">Reference proteome</keyword>
<dbReference type="EMBL" id="KB446557">
    <property type="protein sequence ID" value="EME84975.1"/>
    <property type="molecule type" value="Genomic_DNA"/>
</dbReference>
<dbReference type="eggNOG" id="ENOG502R9FB">
    <property type="taxonomic scope" value="Eukaryota"/>
</dbReference>
<accession>M2Z584</accession>
<evidence type="ECO:0000256" key="1">
    <source>
        <dbReference type="SAM" id="Coils"/>
    </source>
</evidence>
<dbReference type="Proteomes" id="UP000016932">
    <property type="component" value="Unassembled WGS sequence"/>
</dbReference>
<protein>
    <submittedName>
        <fullName evidence="3">Uncharacterized protein</fullName>
    </submittedName>
</protein>
<dbReference type="VEuPathDB" id="FungiDB:MYCFIDRAFT_195876"/>
<dbReference type="KEGG" id="pfj:MYCFIDRAFT_195876"/>
<feature type="coiled-coil region" evidence="1">
    <location>
        <begin position="379"/>
        <end position="472"/>
    </location>
</feature>
<name>M2Z584_PSEFD</name>
<evidence type="ECO:0000313" key="3">
    <source>
        <dbReference type="EMBL" id="EME84975.1"/>
    </source>
</evidence>
<feature type="region of interest" description="Disordered" evidence="2">
    <location>
        <begin position="287"/>
        <end position="307"/>
    </location>
</feature>
<proteinExistence type="predicted"/>
<organism evidence="3 4">
    <name type="scientific">Pseudocercospora fijiensis (strain CIRAD86)</name>
    <name type="common">Black leaf streak disease fungus</name>
    <name type="synonym">Mycosphaerella fijiensis</name>
    <dbReference type="NCBI Taxonomy" id="383855"/>
    <lineage>
        <taxon>Eukaryota</taxon>
        <taxon>Fungi</taxon>
        <taxon>Dikarya</taxon>
        <taxon>Ascomycota</taxon>
        <taxon>Pezizomycotina</taxon>
        <taxon>Dothideomycetes</taxon>
        <taxon>Dothideomycetidae</taxon>
        <taxon>Mycosphaerellales</taxon>
        <taxon>Mycosphaerellaceae</taxon>
        <taxon>Pseudocercospora</taxon>
    </lineage>
</organism>
<evidence type="ECO:0000256" key="2">
    <source>
        <dbReference type="SAM" id="MobiDB-lite"/>
    </source>
</evidence>
<sequence>MASIEKSDTPTAALPDIDDENALDPANSERQYHRHPHTGLQREIWRPGDGDGNQRTEYFDRGHPVPADQRWRIFQSEIGEISWVKENFPPRFVWLDDRAAFEVSKSDIPKAKIQQWWPHDFGSPCKIRKHRVHIGRPAIKDDSAEGDARYEGVQLAGKAGTYYFTGQKDFEPVIYKKTRKREPTEEEISRKRKAEELLLEEQEERKANPRARGHNQYTARNQMVKYGAPSQIKKPAKAHNLPALPRANSQMRSTNAPFFVEKRLIGGIQDQARDSVAHEAKKAAAVAARSGSEDSTQAPAYDRKSDVPSAVLARSQLHESAAATNNDDLPVSEPRAVSPVRDVDVPRQMGYIERRATVQKVAAQIINTVQNQEDVKRLTNELADEKVKAGQQAKELEKLKQQLEISDSAIEEMKKATEGDQTMVAQFEVVLDEKEQEIESLKAQLLAEKQEKVQLELKVDAHEATIEALQDGLR</sequence>
<dbReference type="HOGENOM" id="CLU_576361_0_0_1"/>
<evidence type="ECO:0000313" key="4">
    <source>
        <dbReference type="Proteomes" id="UP000016932"/>
    </source>
</evidence>
<dbReference type="GeneID" id="19335534"/>
<feature type="region of interest" description="Disordered" evidence="2">
    <location>
        <begin position="203"/>
        <end position="222"/>
    </location>
</feature>
<dbReference type="RefSeq" id="XP_007925490.1">
    <property type="nucleotide sequence ID" value="XM_007927299.1"/>
</dbReference>
<reference evidence="3 4" key="1">
    <citation type="journal article" date="2012" name="PLoS Pathog.">
        <title>Diverse lifestyles and strategies of plant pathogenesis encoded in the genomes of eighteen Dothideomycetes fungi.</title>
        <authorList>
            <person name="Ohm R.A."/>
            <person name="Feau N."/>
            <person name="Henrissat B."/>
            <person name="Schoch C.L."/>
            <person name="Horwitz B.A."/>
            <person name="Barry K.W."/>
            <person name="Condon B.J."/>
            <person name="Copeland A.C."/>
            <person name="Dhillon B."/>
            <person name="Glaser F."/>
            <person name="Hesse C.N."/>
            <person name="Kosti I."/>
            <person name="LaButti K."/>
            <person name="Lindquist E.A."/>
            <person name="Lucas S."/>
            <person name="Salamov A.A."/>
            <person name="Bradshaw R.E."/>
            <person name="Ciuffetti L."/>
            <person name="Hamelin R.C."/>
            <person name="Kema G.H.J."/>
            <person name="Lawrence C."/>
            <person name="Scott J.A."/>
            <person name="Spatafora J.W."/>
            <person name="Turgeon B.G."/>
            <person name="de Wit P.J.G.M."/>
            <person name="Zhong S."/>
            <person name="Goodwin S.B."/>
            <person name="Grigoriev I.V."/>
        </authorList>
    </citation>
    <scope>NUCLEOTIDE SEQUENCE [LARGE SCALE GENOMIC DNA]</scope>
    <source>
        <strain evidence="3 4">CIRAD86</strain>
    </source>
</reference>
<dbReference type="AlphaFoldDB" id="M2Z584"/>
<feature type="compositionally biased region" description="Basic and acidic residues" evidence="2">
    <location>
        <begin position="43"/>
        <end position="63"/>
    </location>
</feature>
<gene>
    <name evidence="3" type="ORF">MYCFIDRAFT_195876</name>
</gene>
<dbReference type="OrthoDB" id="3650389at2759"/>